<dbReference type="EMBL" id="JABWDY010023798">
    <property type="protein sequence ID" value="KAF5190677.1"/>
    <property type="molecule type" value="Genomic_DNA"/>
</dbReference>
<dbReference type="GO" id="GO:0003723">
    <property type="term" value="F:RNA binding"/>
    <property type="evidence" value="ECO:0007669"/>
    <property type="project" value="InterPro"/>
</dbReference>
<sequence>MSRKQMLREAVDLLYTRGTSAGTEAAYTQLLLECVKTNDVVQAKRLQNHMDHHNAFKPNNTFLQNRLLHLYAKSGRVSDARQLFDKMPQRDVFSWNAMLSTYSKLGLIQNLKEVFDSMPARDLVSYNTIIAGFVKNGCFDEALSLFINMQRGEGLVPSDYTLVSVLNACSHSLVLKCGKQVHGRIVVSGNSLKGKENIFIWNALIDMYAKCGEVEKARWLFDRIVDKNVVSWNSMISGYLKNGQPKKCLDLYHEMQLSAGINPDLVTVSSILGACFQTGLLDEATRIFRTMKDKDKVCWTTMIVGFMQNRRENDALILFRDMLNENVRPDNYTMSSIVSVCARVASLDAGKVVHGKVVCIGFEGDLLVSSALVDMYSKSGEVGDAWIVFELMPVRNVVSWNAMIVGYAQNGKDREALALYNKMLHEGLKPDNITFVGVLSACGHTGLIEQGWKYFRSISELHGLSPTLDHYACMINLLGRSGCMKEAVELLKNMQDEPNHLVWSTLLSVSKVNRDIEHAEMAASHLFKLDLLDAEPYIMLSNMYAASGRWEDVASVRSLMKDKKIQKFAAYSWIEIDNEVHTFVSDDRTHPQTPDIYKELSRLIKKMREAGYISDLNLALHDVGDKEKIDSVCYHNGYGGFDDKLVKASFGGDDKWQAQKGISCGRYFEEEKNDVCDIRVRIEGIPSITDGITGGKIEAYQQLKEEEKRTSWLIISVELGNIDCFFSSLEYDVWIKNPDSVHEHHNKFMKWLGMSSGQEANLDVSGDQSGIDLLVEIDKLKDDNGALLAKSGFFSRRFSSTCNSSDTQNSSESGASYADLFVELKIWIIEQSSLWINWGKMVCLPDLVK</sequence>
<keyword evidence="1" id="KW-0677">Repeat</keyword>
<reference evidence="3 4" key="1">
    <citation type="submission" date="2020-06" db="EMBL/GenBank/DDBJ databases">
        <title>Transcriptomic and genomic resources for Thalictrum thalictroides and T. hernandezii: Facilitating candidate gene discovery in an emerging model plant lineage.</title>
        <authorList>
            <person name="Arias T."/>
            <person name="Riano-Pachon D.M."/>
            <person name="Di Stilio V.S."/>
        </authorList>
    </citation>
    <scope>NUCLEOTIDE SEQUENCE [LARGE SCALE GENOMIC DNA]</scope>
    <source>
        <strain evidence="4">cv. WT478/WT964</strain>
        <tissue evidence="3">Leaves</tissue>
    </source>
</reference>
<dbReference type="InterPro" id="IPR046849">
    <property type="entry name" value="E2_motif"/>
</dbReference>
<dbReference type="Pfam" id="PF20431">
    <property type="entry name" value="E_motif"/>
    <property type="match status" value="1"/>
</dbReference>
<feature type="repeat" description="PPR" evidence="2">
    <location>
        <begin position="396"/>
        <end position="430"/>
    </location>
</feature>
<feature type="repeat" description="PPR" evidence="2">
    <location>
        <begin position="264"/>
        <end position="294"/>
    </location>
</feature>
<gene>
    <name evidence="3" type="ORF">FRX31_019738</name>
</gene>
<dbReference type="FunFam" id="1.25.40.10:FF:000442">
    <property type="entry name" value="Pentatricopeptide repeat-containing protein At3g49710"/>
    <property type="match status" value="1"/>
</dbReference>
<evidence type="ECO:0000313" key="4">
    <source>
        <dbReference type="Proteomes" id="UP000554482"/>
    </source>
</evidence>
<feature type="repeat" description="PPR" evidence="2">
    <location>
        <begin position="197"/>
        <end position="231"/>
    </location>
</feature>
<dbReference type="FunFam" id="1.25.40.10:FF:000144">
    <property type="entry name" value="Pentatricopeptide repeat-containing protein, mitochondrial"/>
    <property type="match status" value="1"/>
</dbReference>
<dbReference type="SUPFAM" id="SSF48452">
    <property type="entry name" value="TPR-like"/>
    <property type="match status" value="1"/>
</dbReference>
<proteinExistence type="predicted"/>
<protein>
    <submittedName>
        <fullName evidence="3">Pentatricopeptide repeat-containing protein</fullName>
    </submittedName>
</protein>
<evidence type="ECO:0000256" key="1">
    <source>
        <dbReference type="ARBA" id="ARBA00022737"/>
    </source>
</evidence>
<dbReference type="PANTHER" id="PTHR47926:SF533">
    <property type="entry name" value="DYW DOMAIN-CONTAINING PROTEIN"/>
    <property type="match status" value="1"/>
</dbReference>
<evidence type="ECO:0000313" key="3">
    <source>
        <dbReference type="EMBL" id="KAF5190677.1"/>
    </source>
</evidence>
<comment type="caution">
    <text evidence="3">The sequence shown here is derived from an EMBL/GenBank/DDBJ whole genome shotgun (WGS) entry which is preliminary data.</text>
</comment>
<organism evidence="3 4">
    <name type="scientific">Thalictrum thalictroides</name>
    <name type="common">Rue-anemone</name>
    <name type="synonym">Anemone thalictroides</name>
    <dbReference type="NCBI Taxonomy" id="46969"/>
    <lineage>
        <taxon>Eukaryota</taxon>
        <taxon>Viridiplantae</taxon>
        <taxon>Streptophyta</taxon>
        <taxon>Embryophyta</taxon>
        <taxon>Tracheophyta</taxon>
        <taxon>Spermatophyta</taxon>
        <taxon>Magnoliopsida</taxon>
        <taxon>Ranunculales</taxon>
        <taxon>Ranunculaceae</taxon>
        <taxon>Thalictroideae</taxon>
        <taxon>Thalictrum</taxon>
    </lineage>
</organism>
<feature type="repeat" description="PPR" evidence="2">
    <location>
        <begin position="122"/>
        <end position="157"/>
    </location>
</feature>
<dbReference type="InterPro" id="IPR002885">
    <property type="entry name" value="PPR_rpt"/>
</dbReference>
<dbReference type="PANTHER" id="PTHR47926">
    <property type="entry name" value="PENTATRICOPEPTIDE REPEAT-CONTAINING PROTEIN"/>
    <property type="match status" value="1"/>
</dbReference>
<dbReference type="InterPro" id="IPR046960">
    <property type="entry name" value="PPR_At4g14850-like_plant"/>
</dbReference>
<dbReference type="InterPro" id="IPR011990">
    <property type="entry name" value="TPR-like_helical_dom_sf"/>
</dbReference>
<feature type="repeat" description="PPR" evidence="2">
    <location>
        <begin position="60"/>
        <end position="94"/>
    </location>
</feature>
<dbReference type="AlphaFoldDB" id="A0A7J6W148"/>
<accession>A0A7J6W148</accession>
<dbReference type="GO" id="GO:0009451">
    <property type="term" value="P:RNA modification"/>
    <property type="evidence" value="ECO:0007669"/>
    <property type="project" value="InterPro"/>
</dbReference>
<dbReference type="Pfam" id="PF13041">
    <property type="entry name" value="PPR_2"/>
    <property type="match status" value="4"/>
</dbReference>
<dbReference type="Pfam" id="PF20430">
    <property type="entry name" value="Eplus_motif"/>
    <property type="match status" value="1"/>
</dbReference>
<keyword evidence="4" id="KW-1185">Reference proteome</keyword>
<dbReference type="Gene3D" id="1.25.40.10">
    <property type="entry name" value="Tetratricopeptide repeat domain"/>
    <property type="match status" value="5"/>
</dbReference>
<dbReference type="Pfam" id="PF01535">
    <property type="entry name" value="PPR"/>
    <property type="match status" value="3"/>
</dbReference>
<name>A0A7J6W148_THATH</name>
<dbReference type="Proteomes" id="UP000554482">
    <property type="component" value="Unassembled WGS sequence"/>
</dbReference>
<dbReference type="PROSITE" id="PS51375">
    <property type="entry name" value="PPR"/>
    <property type="match status" value="6"/>
</dbReference>
<dbReference type="InterPro" id="IPR046848">
    <property type="entry name" value="E_motif"/>
</dbReference>
<dbReference type="FunFam" id="1.25.40.10:FF:000970">
    <property type="entry name" value="Pentatricopeptide repeat-containing protein At3g26630, chloroplastic"/>
    <property type="match status" value="1"/>
</dbReference>
<evidence type="ECO:0000256" key="2">
    <source>
        <dbReference type="PROSITE-ProRule" id="PRU00708"/>
    </source>
</evidence>
<feature type="repeat" description="PPR" evidence="2">
    <location>
        <begin position="295"/>
        <end position="329"/>
    </location>
</feature>
<dbReference type="OrthoDB" id="185373at2759"/>
<dbReference type="FunFam" id="1.25.40.10:FF:000366">
    <property type="entry name" value="Pentatricopeptide (PPR) repeat-containing protein"/>
    <property type="match status" value="1"/>
</dbReference>
<dbReference type="NCBIfam" id="TIGR00756">
    <property type="entry name" value="PPR"/>
    <property type="match status" value="7"/>
</dbReference>